<dbReference type="OrthoDB" id="9780918at2"/>
<evidence type="ECO:0000256" key="5">
    <source>
        <dbReference type="ARBA" id="ARBA00022989"/>
    </source>
</evidence>
<protein>
    <recommendedName>
        <fullName evidence="8">VTT domain-containing protein</fullName>
    </recommendedName>
</protein>
<feature type="transmembrane region" description="Helical" evidence="7">
    <location>
        <begin position="148"/>
        <end position="170"/>
    </location>
</feature>
<organism evidence="9 10">
    <name type="scientific">Pantoea cypripedii</name>
    <name type="common">Pectobacterium cypripedii</name>
    <name type="synonym">Erwinia cypripedii</name>
    <dbReference type="NCBI Taxonomy" id="55209"/>
    <lineage>
        <taxon>Bacteria</taxon>
        <taxon>Pseudomonadati</taxon>
        <taxon>Pseudomonadota</taxon>
        <taxon>Gammaproteobacteria</taxon>
        <taxon>Enterobacterales</taxon>
        <taxon>Erwiniaceae</taxon>
        <taxon>Pantoea</taxon>
    </lineage>
</organism>
<evidence type="ECO:0000259" key="8">
    <source>
        <dbReference type="Pfam" id="PF09335"/>
    </source>
</evidence>
<dbReference type="InterPro" id="IPR032816">
    <property type="entry name" value="VTT_dom"/>
</dbReference>
<keyword evidence="6 7" id="KW-0472">Membrane</keyword>
<evidence type="ECO:0000256" key="1">
    <source>
        <dbReference type="ARBA" id="ARBA00004651"/>
    </source>
</evidence>
<accession>A0A1X1ELR7</accession>
<comment type="caution">
    <text evidence="9">The sequence shown here is derived from an EMBL/GenBank/DDBJ whole genome shotgun (WGS) entry which is preliminary data.</text>
</comment>
<feature type="transmembrane region" description="Helical" evidence="7">
    <location>
        <begin position="57"/>
        <end position="78"/>
    </location>
</feature>
<reference evidence="9 10" key="1">
    <citation type="journal article" date="2017" name="Antonie Van Leeuwenhoek">
        <title>Phylogenomic resolution of the bacterial genus Pantoea and its relationship with Erwinia and Tatumella.</title>
        <authorList>
            <person name="Palmer M."/>
            <person name="Steenkamp E.T."/>
            <person name="Coetzee M.P."/>
            <person name="Chan W.Y."/>
            <person name="van Zyl E."/>
            <person name="De Maayer P."/>
            <person name="Coutinho T.A."/>
            <person name="Blom J."/>
            <person name="Smits T.H."/>
            <person name="Duffy B."/>
            <person name="Venter S.N."/>
        </authorList>
    </citation>
    <scope>NUCLEOTIDE SEQUENCE [LARGE SCALE GENOMIC DNA]</scope>
    <source>
        <strain evidence="9 10">LMG 2657</strain>
    </source>
</reference>
<feature type="transmembrane region" description="Helical" evidence="7">
    <location>
        <begin position="116"/>
        <end position="136"/>
    </location>
</feature>
<feature type="domain" description="VTT" evidence="8">
    <location>
        <begin position="45"/>
        <end position="168"/>
    </location>
</feature>
<keyword evidence="5 7" id="KW-1133">Transmembrane helix</keyword>
<evidence type="ECO:0000313" key="9">
    <source>
        <dbReference type="EMBL" id="ORM89839.1"/>
    </source>
</evidence>
<dbReference type="STRING" id="55209.HA50_24905"/>
<dbReference type="EMBL" id="MLJI01000002">
    <property type="protein sequence ID" value="ORM89839.1"/>
    <property type="molecule type" value="Genomic_DNA"/>
</dbReference>
<keyword evidence="10" id="KW-1185">Reference proteome</keyword>
<evidence type="ECO:0000256" key="7">
    <source>
        <dbReference type="RuleBase" id="RU367016"/>
    </source>
</evidence>
<evidence type="ECO:0000313" key="10">
    <source>
        <dbReference type="Proteomes" id="UP000193749"/>
    </source>
</evidence>
<proteinExistence type="inferred from homology"/>
<comment type="subcellular location">
    <subcellularLocation>
        <location evidence="1 7">Cell membrane</location>
        <topology evidence="1 7">Multi-pass membrane protein</topology>
    </subcellularLocation>
</comment>
<comment type="similarity">
    <text evidence="2 7">Belongs to the DedA family.</text>
</comment>
<feature type="transmembrane region" description="Helical" evidence="7">
    <location>
        <begin position="182"/>
        <end position="200"/>
    </location>
</feature>
<dbReference type="AlphaFoldDB" id="A0A1X1ELR7"/>
<dbReference type="RefSeq" id="WP_084879557.1">
    <property type="nucleotide sequence ID" value="NZ_JAGGMY010000005.1"/>
</dbReference>
<evidence type="ECO:0000256" key="3">
    <source>
        <dbReference type="ARBA" id="ARBA00022475"/>
    </source>
</evidence>
<dbReference type="Pfam" id="PF09335">
    <property type="entry name" value="VTT_dom"/>
    <property type="match status" value="1"/>
</dbReference>
<keyword evidence="3 7" id="KW-1003">Cell membrane</keyword>
<dbReference type="Proteomes" id="UP000193749">
    <property type="component" value="Unassembled WGS sequence"/>
</dbReference>
<dbReference type="GO" id="GO:0005886">
    <property type="term" value="C:plasma membrane"/>
    <property type="evidence" value="ECO:0007669"/>
    <property type="project" value="UniProtKB-SubCell"/>
</dbReference>
<dbReference type="PANTHER" id="PTHR30353:SF0">
    <property type="entry name" value="TRANSMEMBRANE PROTEIN"/>
    <property type="match status" value="1"/>
</dbReference>
<sequence length="208" mass="22929">MLQHLLDFISGNHIVDMVNADPVMVIAIVAAIIFCETGLVILPFLPGDSLLFTLGAFLPATHLSPLLIILVLMGAAFLGNTLNYHIGKGAIGRFILHRKWVKEQHRLKAETFFEKYGSATVFISRFVPIVRSLAPFMAGLSSMPRTKFLLWNLAGAVAWCGGFVTLGYFLGDLAWVRDHREWLALLIVAFSLLPVVSAFLRPAAQDLP</sequence>
<feature type="transmembrane region" description="Helical" evidence="7">
    <location>
        <begin position="23"/>
        <end position="45"/>
    </location>
</feature>
<dbReference type="PANTHER" id="PTHR30353">
    <property type="entry name" value="INNER MEMBRANE PROTEIN DEDA-RELATED"/>
    <property type="match status" value="1"/>
</dbReference>
<evidence type="ECO:0000256" key="4">
    <source>
        <dbReference type="ARBA" id="ARBA00022692"/>
    </source>
</evidence>
<name>A0A1X1ELR7_PANCY</name>
<gene>
    <name evidence="9" type="ORF">HA50_24905</name>
</gene>
<dbReference type="InterPro" id="IPR032818">
    <property type="entry name" value="DedA-like"/>
</dbReference>
<keyword evidence="4 7" id="KW-0812">Transmembrane</keyword>
<evidence type="ECO:0000256" key="2">
    <source>
        <dbReference type="ARBA" id="ARBA00010792"/>
    </source>
</evidence>
<evidence type="ECO:0000256" key="6">
    <source>
        <dbReference type="ARBA" id="ARBA00023136"/>
    </source>
</evidence>